<dbReference type="Pfam" id="PF01547">
    <property type="entry name" value="SBP_bac_1"/>
    <property type="match status" value="1"/>
</dbReference>
<keyword evidence="4" id="KW-1185">Reference proteome</keyword>
<dbReference type="AlphaFoldDB" id="A0A3A9ARL0"/>
<accession>A0A3A9ARL0</accession>
<name>A0A3A9ARL0_9FIRM</name>
<evidence type="ECO:0000313" key="4">
    <source>
        <dbReference type="Proteomes" id="UP000280696"/>
    </source>
</evidence>
<dbReference type="InterPro" id="IPR006059">
    <property type="entry name" value="SBP"/>
</dbReference>
<dbReference type="PANTHER" id="PTHR43649:SF17">
    <property type="entry name" value="ABC TRANSPORTER SOLUTE BINDING PROTEIN-SUGAR TRANSPORT"/>
    <property type="match status" value="1"/>
</dbReference>
<protein>
    <submittedName>
        <fullName evidence="3">Extracellular solute-binding protein</fullName>
    </submittedName>
</protein>
<evidence type="ECO:0000256" key="1">
    <source>
        <dbReference type="SAM" id="MobiDB-lite"/>
    </source>
</evidence>
<sequence>MNKSSYIIWLLNRIDSVTIFYKRRKVMRTRLKKLIALFGAVTLTASLLLTGCGSSKDKDSASAGGASNSSVVNNDTAGNEDGAQGNSSVNMEDLPVIKMATMTGANYDDSDAVEAEINKILAQKVGATLDITWSGMGTYSQQVNLMLTGDGEVDIVMLSGVPLATYAGNGMLLDLSDYYAQDPDPFLEWLDVSYIDSCRVNGQLYAIPEVINFSNEILVHANKAMVDDMGIEIDDSKIWTMDEIHDLVKKAMETYPDIYGIVPQTGSQFLAQINYDNLGDTSFVGVIEDHGNTGKVISVTECEEYIEFSKTMRKWYQEGLIMQDCMSNTESWSSMIPAGKAFCAFDAGAYPDNGSTDDTTYYNLTIYPNWSAANCAVRLDYGIAANSKNPDLAFAVLKELYTNADICNLLMYGIEGTHYQVTDGGKAAPAEGVSLENSGYSCGFINGWVLPNMLNAYPSYTSADEFSELLRNYDANAIKSGALGCVFDSTNVTNEYTACVNVFEKYYFAIMSGSMDTESTLETFRAELKAAGEDVVIAEKQAQLDAFLANK</sequence>
<dbReference type="Proteomes" id="UP000280696">
    <property type="component" value="Unassembled WGS sequence"/>
</dbReference>
<dbReference type="InterPro" id="IPR022627">
    <property type="entry name" value="DUF3502"/>
</dbReference>
<dbReference type="Gene3D" id="3.40.190.10">
    <property type="entry name" value="Periplasmic binding protein-like II"/>
    <property type="match status" value="1"/>
</dbReference>
<comment type="caution">
    <text evidence="3">The sequence shown here is derived from an EMBL/GenBank/DDBJ whole genome shotgun (WGS) entry which is preliminary data.</text>
</comment>
<feature type="compositionally biased region" description="Low complexity" evidence="1">
    <location>
        <begin position="61"/>
        <end position="75"/>
    </location>
</feature>
<reference evidence="3 4" key="1">
    <citation type="submission" date="2018-09" db="EMBL/GenBank/DDBJ databases">
        <title>Murine metabolic-syndrome-specific gut microbial biobank.</title>
        <authorList>
            <person name="Liu C."/>
        </authorList>
    </citation>
    <scope>NUCLEOTIDE SEQUENCE [LARGE SCALE GENOMIC DNA]</scope>
    <source>
        <strain evidence="3 4">0.1xD8-82</strain>
    </source>
</reference>
<proteinExistence type="predicted"/>
<organism evidence="3 4">
    <name type="scientific">Parablautia intestinalis</name>
    <dbReference type="NCBI Taxonomy" id="2320100"/>
    <lineage>
        <taxon>Bacteria</taxon>
        <taxon>Bacillati</taxon>
        <taxon>Bacillota</taxon>
        <taxon>Clostridia</taxon>
        <taxon>Lachnospirales</taxon>
        <taxon>Lachnospiraceae</taxon>
        <taxon>Parablautia</taxon>
    </lineage>
</organism>
<evidence type="ECO:0000313" key="3">
    <source>
        <dbReference type="EMBL" id="RKI94018.1"/>
    </source>
</evidence>
<dbReference type="InterPro" id="IPR050490">
    <property type="entry name" value="Bact_solute-bd_prot1"/>
</dbReference>
<dbReference type="SUPFAM" id="SSF53850">
    <property type="entry name" value="Periplasmic binding protein-like II"/>
    <property type="match status" value="1"/>
</dbReference>
<dbReference type="PANTHER" id="PTHR43649">
    <property type="entry name" value="ARABINOSE-BINDING PROTEIN-RELATED"/>
    <property type="match status" value="1"/>
</dbReference>
<dbReference type="Pfam" id="PF12010">
    <property type="entry name" value="DUF3502"/>
    <property type="match status" value="1"/>
</dbReference>
<dbReference type="OrthoDB" id="2023403at2"/>
<dbReference type="EMBL" id="RAYQ01000001">
    <property type="protein sequence ID" value="RKI94018.1"/>
    <property type="molecule type" value="Genomic_DNA"/>
</dbReference>
<feature type="region of interest" description="Disordered" evidence="1">
    <location>
        <begin position="58"/>
        <end position="89"/>
    </location>
</feature>
<gene>
    <name evidence="3" type="ORF">D7V94_00060</name>
</gene>
<evidence type="ECO:0000259" key="2">
    <source>
        <dbReference type="Pfam" id="PF12010"/>
    </source>
</evidence>
<feature type="domain" description="DUF3502" evidence="2">
    <location>
        <begin position="482"/>
        <end position="549"/>
    </location>
</feature>